<protein>
    <submittedName>
        <fullName evidence="2">Uncharacterized protein</fullName>
    </submittedName>
</protein>
<sequence>MTAPETQEKRSARYPVVIEQPLALYMMENYDVLDRLKQVVNSTRTFATNTLALDPQVSTIRTVIANQIDPDGNPQSYDYAYIGVFFHNVTRSELEQYCAKITAEFDKNRKALFTHPEGLDLPAPEAFVPTTEWIRSQQEELGAMAEKTRGWFNKDGSLNRDATKEAEDEVAEAVSKDTKTTLNLPKPTTSSTSPESVSQEDLDDFDEMDFL</sequence>
<accession>A0A2W5B6S8</accession>
<dbReference type="AlphaFoldDB" id="A0A2W5B6S8"/>
<feature type="compositionally biased region" description="Acidic residues" evidence="1">
    <location>
        <begin position="198"/>
        <end position="211"/>
    </location>
</feature>
<comment type="caution">
    <text evidence="2">The sequence shown here is derived from an EMBL/GenBank/DDBJ whole genome shotgun (WGS) entry which is preliminary data.</text>
</comment>
<feature type="region of interest" description="Disordered" evidence="1">
    <location>
        <begin position="152"/>
        <end position="211"/>
    </location>
</feature>
<evidence type="ECO:0000256" key="1">
    <source>
        <dbReference type="SAM" id="MobiDB-lite"/>
    </source>
</evidence>
<dbReference type="EMBL" id="QFNY01000092">
    <property type="protein sequence ID" value="PZP01108.1"/>
    <property type="molecule type" value="Genomic_DNA"/>
</dbReference>
<dbReference type="Proteomes" id="UP000249451">
    <property type="component" value="Unassembled WGS sequence"/>
</dbReference>
<evidence type="ECO:0000313" key="3">
    <source>
        <dbReference type="Proteomes" id="UP000249451"/>
    </source>
</evidence>
<proteinExistence type="predicted"/>
<evidence type="ECO:0000313" key="2">
    <source>
        <dbReference type="EMBL" id="PZP01108.1"/>
    </source>
</evidence>
<feature type="compositionally biased region" description="Low complexity" evidence="1">
    <location>
        <begin position="180"/>
        <end position="194"/>
    </location>
</feature>
<name>A0A2W5B6S8_9CORY</name>
<organism evidence="2 3">
    <name type="scientific">Corynebacterium urealyticum</name>
    <dbReference type="NCBI Taxonomy" id="43771"/>
    <lineage>
        <taxon>Bacteria</taxon>
        <taxon>Bacillati</taxon>
        <taxon>Actinomycetota</taxon>
        <taxon>Actinomycetes</taxon>
        <taxon>Mycobacteriales</taxon>
        <taxon>Corynebacteriaceae</taxon>
        <taxon>Corynebacterium</taxon>
    </lineage>
</organism>
<gene>
    <name evidence="2" type="ORF">DI609_04945</name>
</gene>
<reference evidence="2 3" key="1">
    <citation type="submission" date="2017-11" db="EMBL/GenBank/DDBJ databases">
        <title>Infants hospitalized years apart are colonized by the same room-sourced microbial strains.</title>
        <authorList>
            <person name="Brooks B."/>
            <person name="Olm M.R."/>
            <person name="Firek B.A."/>
            <person name="Baker R."/>
            <person name="Thomas B.C."/>
            <person name="Morowitz M.J."/>
            <person name="Banfield J.F."/>
        </authorList>
    </citation>
    <scope>NUCLEOTIDE SEQUENCE [LARGE SCALE GENOMIC DNA]</scope>
    <source>
        <strain evidence="2">S2_012_000_R3_87</strain>
    </source>
</reference>